<accession>A0A8S5SHR3</accession>
<sequence length="233" mass="26253">MNIIPDDNSMTFEREIHRGEIFYMTFKEQIGSEQQGGRPVIVVSNETCNKFSPTVTVVPLTTKDKKPLPTHVELNVEGLPVYGTILCEQVQSVSHYRLGSYVGEVDDRIMRKIEKALCVQLDINTKAAETVTVQAPPVVKEVVKEVVKVDNTAVEALKTELEQAKLALIKAQERERVFRELYEETIRGGLNRERNVALQSRVCSKLCAFVYDSHVRKATDDSCLGENRLQCLA</sequence>
<dbReference type="GO" id="GO:0003677">
    <property type="term" value="F:DNA binding"/>
    <property type="evidence" value="ECO:0007669"/>
    <property type="project" value="InterPro"/>
</dbReference>
<dbReference type="EMBL" id="BK032598">
    <property type="protein sequence ID" value="DAF50553.1"/>
    <property type="molecule type" value="Genomic_DNA"/>
</dbReference>
<reference evidence="1" key="1">
    <citation type="journal article" date="2021" name="Proc. Natl. Acad. Sci. U.S.A.">
        <title>A Catalog of Tens of Thousands of Viruses from Human Metagenomes Reveals Hidden Associations with Chronic Diseases.</title>
        <authorList>
            <person name="Tisza M.J."/>
            <person name="Buck C.B."/>
        </authorList>
    </citation>
    <scope>NUCLEOTIDE SEQUENCE</scope>
    <source>
        <strain evidence="1">CtqZP6</strain>
    </source>
</reference>
<dbReference type="InterPro" id="IPR011067">
    <property type="entry name" value="Plasmid_toxin/cell-grow_inhib"/>
</dbReference>
<dbReference type="GO" id="GO:0004521">
    <property type="term" value="F:RNA endonuclease activity"/>
    <property type="evidence" value="ECO:0007669"/>
    <property type="project" value="TreeGrafter"/>
</dbReference>
<protein>
    <submittedName>
        <fullName evidence="1">PemK-like protein</fullName>
    </submittedName>
</protein>
<dbReference type="GO" id="GO:0006402">
    <property type="term" value="P:mRNA catabolic process"/>
    <property type="evidence" value="ECO:0007669"/>
    <property type="project" value="TreeGrafter"/>
</dbReference>
<organism evidence="1">
    <name type="scientific">Phage sp. ctqZP6</name>
    <dbReference type="NCBI Taxonomy" id="2828010"/>
    <lineage>
        <taxon>Viruses</taxon>
    </lineage>
</organism>
<dbReference type="InterPro" id="IPR003477">
    <property type="entry name" value="PemK-like"/>
</dbReference>
<name>A0A8S5SHR3_9VIRU</name>
<evidence type="ECO:0000313" key="1">
    <source>
        <dbReference type="EMBL" id="DAF50553.1"/>
    </source>
</evidence>
<proteinExistence type="predicted"/>
<dbReference type="PANTHER" id="PTHR33988:SF2">
    <property type="entry name" value="ENDORIBONUCLEASE MAZF"/>
    <property type="match status" value="1"/>
</dbReference>
<dbReference type="PANTHER" id="PTHR33988">
    <property type="entry name" value="ENDORIBONUCLEASE MAZF-RELATED"/>
    <property type="match status" value="1"/>
</dbReference>
<dbReference type="GO" id="GO:0016075">
    <property type="term" value="P:rRNA catabolic process"/>
    <property type="evidence" value="ECO:0007669"/>
    <property type="project" value="TreeGrafter"/>
</dbReference>
<dbReference type="SUPFAM" id="SSF50118">
    <property type="entry name" value="Cell growth inhibitor/plasmid maintenance toxic component"/>
    <property type="match status" value="1"/>
</dbReference>
<dbReference type="Pfam" id="PF02452">
    <property type="entry name" value="PemK_toxin"/>
    <property type="match status" value="1"/>
</dbReference>
<dbReference type="Gene3D" id="2.30.30.110">
    <property type="match status" value="1"/>
</dbReference>